<proteinExistence type="predicted"/>
<comment type="caution">
    <text evidence="1">The sequence shown here is derived from an EMBL/GenBank/DDBJ whole genome shotgun (WGS) entry which is preliminary data.</text>
</comment>
<dbReference type="Proteomes" id="UP000299102">
    <property type="component" value="Unassembled WGS sequence"/>
</dbReference>
<organism evidence="1 2">
    <name type="scientific">Eumeta variegata</name>
    <name type="common">Bagworm moth</name>
    <name type="synonym">Eumeta japonica</name>
    <dbReference type="NCBI Taxonomy" id="151549"/>
    <lineage>
        <taxon>Eukaryota</taxon>
        <taxon>Metazoa</taxon>
        <taxon>Ecdysozoa</taxon>
        <taxon>Arthropoda</taxon>
        <taxon>Hexapoda</taxon>
        <taxon>Insecta</taxon>
        <taxon>Pterygota</taxon>
        <taxon>Neoptera</taxon>
        <taxon>Endopterygota</taxon>
        <taxon>Lepidoptera</taxon>
        <taxon>Glossata</taxon>
        <taxon>Ditrysia</taxon>
        <taxon>Tineoidea</taxon>
        <taxon>Psychidae</taxon>
        <taxon>Oiketicinae</taxon>
        <taxon>Eumeta</taxon>
    </lineage>
</organism>
<evidence type="ECO:0000313" key="2">
    <source>
        <dbReference type="Proteomes" id="UP000299102"/>
    </source>
</evidence>
<evidence type="ECO:0000313" key="1">
    <source>
        <dbReference type="EMBL" id="GBP97077.1"/>
    </source>
</evidence>
<sequence>MPPALSMAEQQMTLKTVKRNNEDPSMCLVCKKPRHRVTDANVEILDEFSSSMNKQKERKKPILKGQPKCHYRMDLAHSNVENIN</sequence>
<protein>
    <submittedName>
        <fullName evidence="1">Uncharacterized protein</fullName>
    </submittedName>
</protein>
<dbReference type="EMBL" id="BGZK01002864">
    <property type="protein sequence ID" value="GBP97077.1"/>
    <property type="molecule type" value="Genomic_DNA"/>
</dbReference>
<accession>A0A4C2AE17</accession>
<reference evidence="1 2" key="1">
    <citation type="journal article" date="2019" name="Commun. Biol.">
        <title>The bagworm genome reveals a unique fibroin gene that provides high tensile strength.</title>
        <authorList>
            <person name="Kono N."/>
            <person name="Nakamura H."/>
            <person name="Ohtoshi R."/>
            <person name="Tomita M."/>
            <person name="Numata K."/>
            <person name="Arakawa K."/>
        </authorList>
    </citation>
    <scope>NUCLEOTIDE SEQUENCE [LARGE SCALE GENOMIC DNA]</scope>
</reference>
<keyword evidence="2" id="KW-1185">Reference proteome</keyword>
<gene>
    <name evidence="1" type="ORF">EVAR_98509_1</name>
</gene>
<name>A0A4C2AE17_EUMVA</name>
<dbReference type="AlphaFoldDB" id="A0A4C2AE17"/>